<dbReference type="Proteomes" id="UP000475862">
    <property type="component" value="Unassembled WGS sequence"/>
</dbReference>
<evidence type="ECO:0000313" key="2">
    <source>
        <dbReference type="Proteomes" id="UP000475862"/>
    </source>
</evidence>
<dbReference type="AlphaFoldDB" id="A0A6G0TBX7"/>
<dbReference type="OrthoDB" id="6620868at2759"/>
<evidence type="ECO:0008006" key="3">
    <source>
        <dbReference type="Google" id="ProtNLM"/>
    </source>
</evidence>
<dbReference type="EMBL" id="VYZN01000043">
    <property type="protein sequence ID" value="KAE9529977.1"/>
    <property type="molecule type" value="Genomic_DNA"/>
</dbReference>
<dbReference type="Gene3D" id="3.30.420.10">
    <property type="entry name" value="Ribonuclease H-like superfamily/Ribonuclease H"/>
    <property type="match status" value="1"/>
</dbReference>
<reference evidence="1 2" key="1">
    <citation type="submission" date="2019-08" db="EMBL/GenBank/DDBJ databases">
        <title>The genome of the soybean aphid Biotype 1, its phylome, world population structure and adaptation to the North American continent.</title>
        <authorList>
            <person name="Giordano R."/>
            <person name="Donthu R.K."/>
            <person name="Hernandez A.G."/>
            <person name="Wright C.L."/>
            <person name="Zimin A.V."/>
        </authorList>
    </citation>
    <scope>NUCLEOTIDE SEQUENCE [LARGE SCALE GENOMIC DNA]</scope>
    <source>
        <tissue evidence="1">Whole aphids</tissue>
    </source>
</reference>
<dbReference type="PANTHER" id="PTHR47326:SF1">
    <property type="entry name" value="HTH PSQ-TYPE DOMAIN-CONTAINING PROTEIN"/>
    <property type="match status" value="1"/>
</dbReference>
<accession>A0A6G0TBX7</accession>
<dbReference type="PANTHER" id="PTHR47326">
    <property type="entry name" value="TRANSPOSABLE ELEMENT TC3 TRANSPOSASE-LIKE PROTEIN"/>
    <property type="match status" value="1"/>
</dbReference>
<evidence type="ECO:0000313" key="1">
    <source>
        <dbReference type="EMBL" id="KAE9529977.1"/>
    </source>
</evidence>
<keyword evidence="2" id="KW-1185">Reference proteome</keyword>
<dbReference type="GO" id="GO:0003676">
    <property type="term" value="F:nucleic acid binding"/>
    <property type="evidence" value="ECO:0007669"/>
    <property type="project" value="InterPro"/>
</dbReference>
<protein>
    <recommendedName>
        <fullName evidence="3">Tc1-like transposase DDE domain-containing protein</fullName>
    </recommendedName>
</protein>
<gene>
    <name evidence="1" type="ORF">AGLY_011439</name>
</gene>
<comment type="caution">
    <text evidence="1">The sequence shown here is derived from an EMBL/GenBank/DDBJ whole genome shotgun (WGS) entry which is preliminary data.</text>
</comment>
<dbReference type="InterPro" id="IPR036397">
    <property type="entry name" value="RNaseH_sf"/>
</dbReference>
<name>A0A6G0TBX7_APHGL</name>
<sequence>MVYRLIIQFRSESTYLDSEYPGKWIGRRGPIEWPPRSPDLTPIDYFLWGHLKTVVYKTPNDNIEMLKTRIFDECHKLTPANFKNIRQKFQDRLYYCQEVNDNVFPKNDNIAALENGKAKIINAKSANSSNGLEPEASLNFFTSAQNIPAEEVLDHVLLGNMISTFCRIPKFSGSRCWIFQSSKCSEPVLVKMAQHDLTTKSTLSYVFFRECRKFEVNKQLYSKSKQLISAQAVHLVRCKQRLSAVLFVPEKCDLQRAPK</sequence>
<proteinExistence type="predicted"/>
<organism evidence="1 2">
    <name type="scientific">Aphis glycines</name>
    <name type="common">Soybean aphid</name>
    <dbReference type="NCBI Taxonomy" id="307491"/>
    <lineage>
        <taxon>Eukaryota</taxon>
        <taxon>Metazoa</taxon>
        <taxon>Ecdysozoa</taxon>
        <taxon>Arthropoda</taxon>
        <taxon>Hexapoda</taxon>
        <taxon>Insecta</taxon>
        <taxon>Pterygota</taxon>
        <taxon>Neoptera</taxon>
        <taxon>Paraneoptera</taxon>
        <taxon>Hemiptera</taxon>
        <taxon>Sternorrhyncha</taxon>
        <taxon>Aphidomorpha</taxon>
        <taxon>Aphidoidea</taxon>
        <taxon>Aphididae</taxon>
        <taxon>Aphidini</taxon>
        <taxon>Aphis</taxon>
        <taxon>Aphis</taxon>
    </lineage>
</organism>